<evidence type="ECO:0000256" key="4">
    <source>
        <dbReference type="ARBA" id="ARBA00022723"/>
    </source>
</evidence>
<evidence type="ECO:0008006" key="11">
    <source>
        <dbReference type="Google" id="ProtNLM"/>
    </source>
</evidence>
<comment type="similarity">
    <text evidence="2">Belongs to the purine nucleoside phosphorylase YfiH/LACC1 family.</text>
</comment>
<dbReference type="Pfam" id="PF02578">
    <property type="entry name" value="Cu-oxidase_4"/>
    <property type="match status" value="1"/>
</dbReference>
<dbReference type="EMBL" id="UINC01000503">
    <property type="protein sequence ID" value="SUZ56470.1"/>
    <property type="molecule type" value="Genomic_DNA"/>
</dbReference>
<organism evidence="10">
    <name type="scientific">marine metagenome</name>
    <dbReference type="NCBI Taxonomy" id="408172"/>
    <lineage>
        <taxon>unclassified sequences</taxon>
        <taxon>metagenomes</taxon>
        <taxon>ecological metagenomes</taxon>
    </lineage>
</organism>
<comment type="catalytic activity">
    <reaction evidence="7">
        <text>adenosine + H2O + H(+) = inosine + NH4(+)</text>
        <dbReference type="Rhea" id="RHEA:24408"/>
        <dbReference type="ChEBI" id="CHEBI:15377"/>
        <dbReference type="ChEBI" id="CHEBI:15378"/>
        <dbReference type="ChEBI" id="CHEBI:16335"/>
        <dbReference type="ChEBI" id="CHEBI:17596"/>
        <dbReference type="ChEBI" id="CHEBI:28938"/>
        <dbReference type="EC" id="3.5.4.4"/>
    </reaction>
    <physiologicalReaction direction="left-to-right" evidence="7">
        <dbReference type="Rhea" id="RHEA:24409"/>
    </physiologicalReaction>
</comment>
<dbReference type="InterPro" id="IPR038371">
    <property type="entry name" value="Cu_polyphenol_OxRdtase_sf"/>
</dbReference>
<proteinExistence type="inferred from homology"/>
<dbReference type="PANTHER" id="PTHR30616:SF2">
    <property type="entry name" value="PURINE NUCLEOSIDE PHOSPHORYLASE LACC1"/>
    <property type="match status" value="1"/>
</dbReference>
<name>A0A381NPL7_9ZZZZ</name>
<comment type="catalytic activity">
    <reaction evidence="1">
        <text>inosine + phosphate = alpha-D-ribose 1-phosphate + hypoxanthine</text>
        <dbReference type="Rhea" id="RHEA:27646"/>
        <dbReference type="ChEBI" id="CHEBI:17368"/>
        <dbReference type="ChEBI" id="CHEBI:17596"/>
        <dbReference type="ChEBI" id="CHEBI:43474"/>
        <dbReference type="ChEBI" id="CHEBI:57720"/>
        <dbReference type="EC" id="2.4.2.1"/>
    </reaction>
    <physiologicalReaction direction="left-to-right" evidence="1">
        <dbReference type="Rhea" id="RHEA:27647"/>
    </physiologicalReaction>
</comment>
<dbReference type="GO" id="GO:0016787">
    <property type="term" value="F:hydrolase activity"/>
    <property type="evidence" value="ECO:0007669"/>
    <property type="project" value="UniProtKB-KW"/>
</dbReference>
<accession>A0A381NPL7</accession>
<reference evidence="10" key="1">
    <citation type="submission" date="2018-05" db="EMBL/GenBank/DDBJ databases">
        <authorList>
            <person name="Lanie J.A."/>
            <person name="Ng W.-L."/>
            <person name="Kazmierczak K.M."/>
            <person name="Andrzejewski T.M."/>
            <person name="Davidsen T.M."/>
            <person name="Wayne K.J."/>
            <person name="Tettelin H."/>
            <person name="Glass J.I."/>
            <person name="Rusch D."/>
            <person name="Podicherti R."/>
            <person name="Tsui H.-C.T."/>
            <person name="Winkler M.E."/>
        </authorList>
    </citation>
    <scope>NUCLEOTIDE SEQUENCE</scope>
</reference>
<evidence type="ECO:0000256" key="3">
    <source>
        <dbReference type="ARBA" id="ARBA00022679"/>
    </source>
</evidence>
<evidence type="ECO:0000256" key="5">
    <source>
        <dbReference type="ARBA" id="ARBA00022801"/>
    </source>
</evidence>
<dbReference type="InterPro" id="IPR003730">
    <property type="entry name" value="Cu_polyphenol_OxRdtase"/>
</dbReference>
<evidence type="ECO:0000256" key="7">
    <source>
        <dbReference type="ARBA" id="ARBA00047989"/>
    </source>
</evidence>
<keyword evidence="6" id="KW-0862">Zinc</keyword>
<sequence>MSEAADGDMAVGGPEDILAHRRQGLAPGPWTWLHQVHGTVVVEALEPGGAAGSTADAAVTTANGAPIAVQVADCVPVALLGTDGLAIAHAGWRGLRNGVLERTAEVLATVSDGPTEAVVGPHIGACCYGFGDRDLDDVAERLGPTVRARTTDAGPALDLAAGVGHVLAALGIPLAVVDGSCTSCDERYWSFRATGTSRRQAMVAWIEPAGR</sequence>
<protein>
    <recommendedName>
        <fullName evidence="11">Purine nucleoside phosphorylase</fullName>
    </recommendedName>
</protein>
<keyword evidence="3" id="KW-0808">Transferase</keyword>
<dbReference type="InterPro" id="IPR011324">
    <property type="entry name" value="Cytotoxic_necrot_fac-like_cat"/>
</dbReference>
<dbReference type="SUPFAM" id="SSF64438">
    <property type="entry name" value="CNF1/YfiH-like putative cysteine hydrolases"/>
    <property type="match status" value="1"/>
</dbReference>
<keyword evidence="5" id="KW-0378">Hydrolase</keyword>
<keyword evidence="4" id="KW-0479">Metal-binding</keyword>
<evidence type="ECO:0000313" key="10">
    <source>
        <dbReference type="EMBL" id="SUZ56470.1"/>
    </source>
</evidence>
<evidence type="ECO:0000256" key="1">
    <source>
        <dbReference type="ARBA" id="ARBA00000553"/>
    </source>
</evidence>
<evidence type="ECO:0000256" key="2">
    <source>
        <dbReference type="ARBA" id="ARBA00007353"/>
    </source>
</evidence>
<comment type="catalytic activity">
    <reaction evidence="8">
        <text>adenosine + phosphate = alpha-D-ribose 1-phosphate + adenine</text>
        <dbReference type="Rhea" id="RHEA:27642"/>
        <dbReference type="ChEBI" id="CHEBI:16335"/>
        <dbReference type="ChEBI" id="CHEBI:16708"/>
        <dbReference type="ChEBI" id="CHEBI:43474"/>
        <dbReference type="ChEBI" id="CHEBI:57720"/>
        <dbReference type="EC" id="2.4.2.1"/>
    </reaction>
    <physiologicalReaction direction="left-to-right" evidence="8">
        <dbReference type="Rhea" id="RHEA:27643"/>
    </physiologicalReaction>
</comment>
<dbReference type="PANTHER" id="PTHR30616">
    <property type="entry name" value="UNCHARACTERIZED PROTEIN YFIH"/>
    <property type="match status" value="1"/>
</dbReference>
<dbReference type="AlphaFoldDB" id="A0A381NPL7"/>
<evidence type="ECO:0000256" key="8">
    <source>
        <dbReference type="ARBA" id="ARBA00048968"/>
    </source>
</evidence>
<evidence type="ECO:0000256" key="9">
    <source>
        <dbReference type="ARBA" id="ARBA00049893"/>
    </source>
</evidence>
<dbReference type="Gene3D" id="3.60.140.10">
    <property type="entry name" value="CNF1/YfiH-like putative cysteine hydrolases"/>
    <property type="match status" value="1"/>
</dbReference>
<comment type="catalytic activity">
    <reaction evidence="9">
        <text>S-methyl-5'-thioadenosine + phosphate = 5-(methylsulfanyl)-alpha-D-ribose 1-phosphate + adenine</text>
        <dbReference type="Rhea" id="RHEA:11852"/>
        <dbReference type="ChEBI" id="CHEBI:16708"/>
        <dbReference type="ChEBI" id="CHEBI:17509"/>
        <dbReference type="ChEBI" id="CHEBI:43474"/>
        <dbReference type="ChEBI" id="CHEBI:58533"/>
        <dbReference type="EC" id="2.4.2.28"/>
    </reaction>
    <physiologicalReaction direction="left-to-right" evidence="9">
        <dbReference type="Rhea" id="RHEA:11853"/>
    </physiologicalReaction>
</comment>
<dbReference type="GO" id="GO:0017061">
    <property type="term" value="F:S-methyl-5-thioadenosine phosphorylase activity"/>
    <property type="evidence" value="ECO:0007669"/>
    <property type="project" value="UniProtKB-EC"/>
</dbReference>
<dbReference type="GO" id="GO:0005507">
    <property type="term" value="F:copper ion binding"/>
    <property type="evidence" value="ECO:0007669"/>
    <property type="project" value="TreeGrafter"/>
</dbReference>
<evidence type="ECO:0000256" key="6">
    <source>
        <dbReference type="ARBA" id="ARBA00022833"/>
    </source>
</evidence>
<gene>
    <name evidence="10" type="ORF">METZ01_LOCUS9324</name>
</gene>
<dbReference type="CDD" id="cd16833">
    <property type="entry name" value="YfiH"/>
    <property type="match status" value="1"/>
</dbReference>